<organism evidence="2 3">
    <name type="scientific">Photinus pyralis</name>
    <name type="common">Common eastern firefly</name>
    <name type="synonym">Lampyris pyralis</name>
    <dbReference type="NCBI Taxonomy" id="7054"/>
    <lineage>
        <taxon>Eukaryota</taxon>
        <taxon>Metazoa</taxon>
        <taxon>Ecdysozoa</taxon>
        <taxon>Arthropoda</taxon>
        <taxon>Hexapoda</taxon>
        <taxon>Insecta</taxon>
        <taxon>Pterygota</taxon>
        <taxon>Neoptera</taxon>
        <taxon>Endopterygota</taxon>
        <taxon>Coleoptera</taxon>
        <taxon>Polyphaga</taxon>
        <taxon>Elateriformia</taxon>
        <taxon>Elateroidea</taxon>
        <taxon>Lampyridae</taxon>
        <taxon>Lampyrinae</taxon>
        <taxon>Photinus</taxon>
    </lineage>
</organism>
<sequence length="127" mass="14272">MVDDACNEILQIDISDNVSECDSNVKPDIPCNKQTTLLLEPDIIIDDTIDHKIKEDVVSLYNNCYKNALIPSSPETDYEMRITLKSIFDPSRLKHWMHNNCESASDSEGENHSVEVEDNLSSGSAEL</sequence>
<comment type="caution">
    <text evidence="2">The sequence shown here is derived from an EMBL/GenBank/DDBJ whole genome shotgun (WGS) entry which is preliminary data.</text>
</comment>
<dbReference type="InParanoid" id="A0A5N3ZYB8"/>
<evidence type="ECO:0000313" key="2">
    <source>
        <dbReference type="EMBL" id="KAB0790053.1"/>
    </source>
</evidence>
<gene>
    <name evidence="2" type="ORF">PPYR_15627</name>
</gene>
<dbReference type="EMBL" id="VVIM01001994">
    <property type="protein sequence ID" value="KAB0790053.1"/>
    <property type="molecule type" value="Genomic_DNA"/>
</dbReference>
<reference evidence="2 3" key="1">
    <citation type="journal article" date="2018" name="Elife">
        <title>Firefly genomes illuminate parallel origins of bioluminescence in beetles.</title>
        <authorList>
            <person name="Fallon T.R."/>
            <person name="Lower S.E."/>
            <person name="Chang C.H."/>
            <person name="Bessho-Uehara M."/>
            <person name="Martin G.J."/>
            <person name="Bewick A.J."/>
            <person name="Behringer M."/>
            <person name="Debat H.J."/>
            <person name="Wong I."/>
            <person name="Day J.C."/>
            <person name="Suvorov A."/>
            <person name="Silva C.J."/>
            <person name="Stanger-Hall K.F."/>
            <person name="Hall D.W."/>
            <person name="Schmitz R.J."/>
            <person name="Nelson D.R."/>
            <person name="Lewis S.M."/>
            <person name="Shigenobu S."/>
            <person name="Bybee S.M."/>
            <person name="Larracuente A.M."/>
            <person name="Oba Y."/>
            <person name="Weng J.K."/>
        </authorList>
    </citation>
    <scope>NUCLEOTIDE SEQUENCE [LARGE SCALE GENOMIC DNA]</scope>
    <source>
        <strain evidence="2">1611_PpyrPB1</strain>
        <tissue evidence="2">Whole body</tissue>
    </source>
</reference>
<keyword evidence="3" id="KW-1185">Reference proteome</keyword>
<accession>A0A5N3ZYB8</accession>
<dbReference type="Proteomes" id="UP000327044">
    <property type="component" value="Unassembled WGS sequence"/>
</dbReference>
<evidence type="ECO:0000313" key="3">
    <source>
        <dbReference type="Proteomes" id="UP000327044"/>
    </source>
</evidence>
<name>A0A5N3ZYB8_PHOPY</name>
<proteinExistence type="predicted"/>
<protein>
    <submittedName>
        <fullName evidence="2">Uncharacterized protein</fullName>
    </submittedName>
</protein>
<dbReference type="AlphaFoldDB" id="A0A5N3ZYB8"/>
<evidence type="ECO:0000256" key="1">
    <source>
        <dbReference type="SAM" id="MobiDB-lite"/>
    </source>
</evidence>
<feature type="region of interest" description="Disordered" evidence="1">
    <location>
        <begin position="102"/>
        <end position="127"/>
    </location>
</feature>